<accession>A0A1R4IKN8</accession>
<keyword evidence="6 18" id="KW-0808">Transferase</keyword>
<dbReference type="STRING" id="1255658.FM114_02365"/>
<feature type="domain" description="Penicillin-binding protein transpeptidase" evidence="16">
    <location>
        <begin position="362"/>
        <end position="607"/>
    </location>
</feature>
<keyword evidence="15" id="KW-1133">Transmembrane helix</keyword>
<keyword evidence="8" id="KW-0133">Cell shape</keyword>
<dbReference type="GO" id="GO:0009002">
    <property type="term" value="F:serine-type D-Ala-D-Ala carboxypeptidase activity"/>
    <property type="evidence" value="ECO:0007669"/>
    <property type="project" value="UniProtKB-EC"/>
</dbReference>
<evidence type="ECO:0000259" key="17">
    <source>
        <dbReference type="Pfam" id="PF00912"/>
    </source>
</evidence>
<dbReference type="Pfam" id="PF00905">
    <property type="entry name" value="Transpeptidase"/>
    <property type="match status" value="1"/>
</dbReference>
<name>A0A1R4IKN8_9ACTN</name>
<feature type="compositionally biased region" description="Polar residues" evidence="14">
    <location>
        <begin position="675"/>
        <end position="686"/>
    </location>
</feature>
<dbReference type="Gene3D" id="3.40.710.10">
    <property type="entry name" value="DD-peptidase/beta-lactamase superfamily"/>
    <property type="match status" value="1"/>
</dbReference>
<dbReference type="GO" id="GO:0006508">
    <property type="term" value="P:proteolysis"/>
    <property type="evidence" value="ECO:0007669"/>
    <property type="project" value="UniProtKB-KW"/>
</dbReference>
<keyword evidence="15" id="KW-0472">Membrane</keyword>
<dbReference type="Pfam" id="PF00912">
    <property type="entry name" value="Transgly"/>
    <property type="match status" value="1"/>
</dbReference>
<keyword evidence="7 18" id="KW-0378">Hydrolase</keyword>
<evidence type="ECO:0000256" key="7">
    <source>
        <dbReference type="ARBA" id="ARBA00022801"/>
    </source>
</evidence>
<evidence type="ECO:0000256" key="6">
    <source>
        <dbReference type="ARBA" id="ARBA00022679"/>
    </source>
</evidence>
<gene>
    <name evidence="18" type="ORF">FM114_02365</name>
</gene>
<dbReference type="EC" id="2.4.1.129" evidence="18"/>
<dbReference type="AlphaFoldDB" id="A0A1R4IKN8"/>
<dbReference type="SUPFAM" id="SSF56601">
    <property type="entry name" value="beta-lactamase/transpeptidase-like"/>
    <property type="match status" value="1"/>
</dbReference>
<keyword evidence="19" id="KW-1185">Reference proteome</keyword>
<evidence type="ECO:0000256" key="3">
    <source>
        <dbReference type="ARBA" id="ARBA00022645"/>
    </source>
</evidence>
<comment type="similarity">
    <text evidence="2">In the N-terminal section; belongs to the glycosyltransferase 51 family.</text>
</comment>
<dbReference type="SUPFAM" id="SSF53955">
    <property type="entry name" value="Lysozyme-like"/>
    <property type="match status" value="1"/>
</dbReference>
<evidence type="ECO:0000256" key="2">
    <source>
        <dbReference type="ARBA" id="ARBA00007739"/>
    </source>
</evidence>
<feature type="region of interest" description="Disordered" evidence="14">
    <location>
        <begin position="1"/>
        <end position="27"/>
    </location>
</feature>
<evidence type="ECO:0000256" key="10">
    <source>
        <dbReference type="ARBA" id="ARBA00023268"/>
    </source>
</evidence>
<evidence type="ECO:0000256" key="4">
    <source>
        <dbReference type="ARBA" id="ARBA00022670"/>
    </source>
</evidence>
<keyword evidence="15" id="KW-0812">Transmembrane</keyword>
<evidence type="ECO:0000256" key="13">
    <source>
        <dbReference type="ARBA" id="ARBA00049902"/>
    </source>
</evidence>
<dbReference type="GO" id="GO:0071555">
    <property type="term" value="P:cell wall organization"/>
    <property type="evidence" value="ECO:0007669"/>
    <property type="project" value="UniProtKB-KW"/>
</dbReference>
<dbReference type="GO" id="GO:0030288">
    <property type="term" value="C:outer membrane-bounded periplasmic space"/>
    <property type="evidence" value="ECO:0007669"/>
    <property type="project" value="TreeGrafter"/>
</dbReference>
<evidence type="ECO:0000256" key="11">
    <source>
        <dbReference type="ARBA" id="ARBA00023316"/>
    </source>
</evidence>
<feature type="compositionally biased region" description="Polar residues" evidence="14">
    <location>
        <begin position="746"/>
        <end position="763"/>
    </location>
</feature>
<comment type="catalytic activity">
    <reaction evidence="13">
        <text>[GlcNAc-(1-&gt;4)-Mur2Ac(oyl-L-Ala-gamma-D-Glu-L-Lys-D-Ala-D-Ala)](n)-di-trans,octa-cis-undecaprenyl diphosphate + beta-D-GlcNAc-(1-&gt;4)-Mur2Ac(oyl-L-Ala-gamma-D-Glu-L-Lys-D-Ala-D-Ala)-di-trans,octa-cis-undecaprenyl diphosphate = [GlcNAc-(1-&gt;4)-Mur2Ac(oyl-L-Ala-gamma-D-Glu-L-Lys-D-Ala-D-Ala)](n+1)-di-trans,octa-cis-undecaprenyl diphosphate + di-trans,octa-cis-undecaprenyl diphosphate + H(+)</text>
        <dbReference type="Rhea" id="RHEA:23708"/>
        <dbReference type="Rhea" id="RHEA-COMP:9602"/>
        <dbReference type="Rhea" id="RHEA-COMP:9603"/>
        <dbReference type="ChEBI" id="CHEBI:15378"/>
        <dbReference type="ChEBI" id="CHEBI:58405"/>
        <dbReference type="ChEBI" id="CHEBI:60033"/>
        <dbReference type="ChEBI" id="CHEBI:78435"/>
        <dbReference type="EC" id="2.4.99.28"/>
    </reaction>
</comment>
<dbReference type="GO" id="GO:0008955">
    <property type="term" value="F:peptidoglycan glycosyltransferase activity"/>
    <property type="evidence" value="ECO:0007669"/>
    <property type="project" value="UniProtKB-EC"/>
</dbReference>
<evidence type="ECO:0000313" key="18">
    <source>
        <dbReference type="EMBL" id="SJN20440.1"/>
    </source>
</evidence>
<keyword evidence="4" id="KW-0645">Protease</keyword>
<dbReference type="PANTHER" id="PTHR32282">
    <property type="entry name" value="BINDING PROTEIN TRANSPEPTIDASE, PUTATIVE-RELATED"/>
    <property type="match status" value="1"/>
</dbReference>
<evidence type="ECO:0000256" key="5">
    <source>
        <dbReference type="ARBA" id="ARBA00022676"/>
    </source>
</evidence>
<dbReference type="GO" id="GO:0009252">
    <property type="term" value="P:peptidoglycan biosynthetic process"/>
    <property type="evidence" value="ECO:0007669"/>
    <property type="project" value="UniProtKB-KW"/>
</dbReference>
<dbReference type="InterPro" id="IPR001264">
    <property type="entry name" value="Glyco_trans_51"/>
</dbReference>
<feature type="transmembrane region" description="Helical" evidence="15">
    <location>
        <begin position="33"/>
        <end position="56"/>
    </location>
</feature>
<evidence type="ECO:0000256" key="8">
    <source>
        <dbReference type="ARBA" id="ARBA00022960"/>
    </source>
</evidence>
<feature type="compositionally biased region" description="Low complexity" evidence="14">
    <location>
        <begin position="764"/>
        <end position="784"/>
    </location>
</feature>
<keyword evidence="3" id="KW-0121">Carboxypeptidase</keyword>
<comment type="catalytic activity">
    <reaction evidence="12">
        <text>Preferential cleavage: (Ac)2-L-Lys-D-Ala-|-D-Ala. Also transpeptidation of peptidyl-alanyl moieties that are N-acyl substituents of D-alanine.</text>
        <dbReference type="EC" id="3.4.16.4"/>
    </reaction>
</comment>
<comment type="similarity">
    <text evidence="1">In the C-terminal section; belongs to the transpeptidase family.</text>
</comment>
<evidence type="ECO:0000256" key="1">
    <source>
        <dbReference type="ARBA" id="ARBA00007090"/>
    </source>
</evidence>
<dbReference type="PANTHER" id="PTHR32282:SF34">
    <property type="entry name" value="PENICILLIN-BINDING PROTEIN 1A"/>
    <property type="match status" value="1"/>
</dbReference>
<feature type="compositionally biased region" description="Low complexity" evidence="14">
    <location>
        <begin position="687"/>
        <end position="734"/>
    </location>
</feature>
<dbReference type="Proteomes" id="UP000188342">
    <property type="component" value="Unassembled WGS sequence"/>
</dbReference>
<proteinExistence type="inferred from homology"/>
<sequence length="819" mass="86035">MADKTPKKPASTRAGARPAKGAKGSGGGRWKRILGIAAIGVLVMALVSMIAGLVFYNRTSLPDPNEEFTTNTTFLYYNDGKSKLGSFAVQNRQSLPYEQMPVSIKDAVVAAENRDFWTDRGISPSGIVRSTWAIARGGEVQGGSTITQQYIKVLYLSQDRTMARKLRELVLATKMGKEMKKEEILQGYLNTIYFGRGAYGIQAASKSYFNTDAKNLGVPQAAVLASVLNNPSIYDPSAAKGNKDRLLGRYRYVLDGMKQAGKITDAQHSQWSKALPEFPEIPLNQRWAGTNGYLLKMVQNELLAKGFTEGQIEGGGLQITTTFDEELQKRAVEVGTYYTKIVGDNSSSGAGIHPTLASVKVGTGEVQSIYGGADYLKNTRNWATTDRPAASTFKAYATVAGLRGGLSLRSSLNGNTYRPAGDSVNVRNEFQRNYGTVTLRKALAESINTAFVDMTEKIENGPEAIIKAANDAGVPKGAGWEPNDRIALGMAEVSPLENAGGFATFANDGVHVGNHVVKEVKDAKGKVIYTADTKGKQGIEQDVARDVTSALRSVVSSGTGGRVANMGFQVAGKTGTNGIERDGKNIITSAWFTAYTPQISTSVMFVAGDDGNHSLDAYARPGDSAFFGGTYPAMMWRDYMKVAMEGQDYESFPEAANVNHGQERGKVYVPPSPKPSATSTESSDGGQATQQPSATATAEQSSAPATTTPAETTPVTSTAPQTTAPAQTVTSAPPKVTQPTQPPAPQGNTGTNSDAGTSNAGTKANTGTKSNTGANSNTGTSSTGGRKGDAGAKSDSGAGSKTGSGSAAGGNGNDKTTGG</sequence>
<keyword evidence="9" id="KW-0573">Peptidoglycan synthesis</keyword>
<dbReference type="GO" id="GO:0008360">
    <property type="term" value="P:regulation of cell shape"/>
    <property type="evidence" value="ECO:0007669"/>
    <property type="project" value="UniProtKB-KW"/>
</dbReference>
<protein>
    <submittedName>
        <fullName evidence="18">Multimodular transpeptidase-transglycosylase</fullName>
        <ecNumber evidence="18">2.4.1.129</ecNumber>
        <ecNumber evidence="18">3.4.-.-</ecNumber>
    </submittedName>
</protein>
<evidence type="ECO:0000313" key="19">
    <source>
        <dbReference type="Proteomes" id="UP000188342"/>
    </source>
</evidence>
<feature type="domain" description="Glycosyl transferase family 51" evidence="17">
    <location>
        <begin position="85"/>
        <end position="257"/>
    </location>
</feature>
<feature type="region of interest" description="Disordered" evidence="14">
    <location>
        <begin position="664"/>
        <end position="819"/>
    </location>
</feature>
<dbReference type="InterPro" id="IPR036950">
    <property type="entry name" value="PBP_transglycosylase"/>
</dbReference>
<evidence type="ECO:0000256" key="15">
    <source>
        <dbReference type="SAM" id="Phobius"/>
    </source>
</evidence>
<dbReference type="InterPro" id="IPR001460">
    <property type="entry name" value="PCN-bd_Tpept"/>
</dbReference>
<feature type="compositionally biased region" description="Gly residues" evidence="14">
    <location>
        <begin position="800"/>
        <end position="819"/>
    </location>
</feature>
<evidence type="ECO:0000259" key="16">
    <source>
        <dbReference type="Pfam" id="PF00905"/>
    </source>
</evidence>
<dbReference type="GO" id="GO:0008658">
    <property type="term" value="F:penicillin binding"/>
    <property type="evidence" value="ECO:0007669"/>
    <property type="project" value="InterPro"/>
</dbReference>
<dbReference type="RefSeq" id="WP_094763598.1">
    <property type="nucleotide sequence ID" value="NZ_FUKQ01000010.1"/>
</dbReference>
<organism evidence="18 19">
    <name type="scientific">Luteococcus japonicus LSP_Lj1</name>
    <dbReference type="NCBI Taxonomy" id="1255658"/>
    <lineage>
        <taxon>Bacteria</taxon>
        <taxon>Bacillati</taxon>
        <taxon>Actinomycetota</taxon>
        <taxon>Actinomycetes</taxon>
        <taxon>Propionibacteriales</taxon>
        <taxon>Propionibacteriaceae</taxon>
        <taxon>Luteococcus</taxon>
    </lineage>
</organism>
<reference evidence="18 19" key="1">
    <citation type="submission" date="2017-02" db="EMBL/GenBank/DDBJ databases">
        <authorList>
            <person name="Peterson S.W."/>
        </authorList>
    </citation>
    <scope>NUCLEOTIDE SEQUENCE [LARGE SCALE GENOMIC DNA]</scope>
    <source>
        <strain evidence="18 19">LSP_Lj1</strain>
    </source>
</reference>
<keyword evidence="11" id="KW-0961">Cell wall biogenesis/degradation</keyword>
<dbReference type="OrthoDB" id="9766909at2"/>
<dbReference type="InterPro" id="IPR023346">
    <property type="entry name" value="Lysozyme-like_dom_sf"/>
</dbReference>
<dbReference type="Gene3D" id="1.10.3810.10">
    <property type="entry name" value="Biosynthetic peptidoglycan transglycosylase-like"/>
    <property type="match status" value="1"/>
</dbReference>
<keyword evidence="5 18" id="KW-0328">Glycosyltransferase</keyword>
<keyword evidence="10" id="KW-0511">Multifunctional enzyme</keyword>
<dbReference type="FunFam" id="1.10.3810.10:FF:000001">
    <property type="entry name" value="Penicillin-binding protein 1A"/>
    <property type="match status" value="1"/>
</dbReference>
<dbReference type="EC" id="3.4.-.-" evidence="18"/>
<evidence type="ECO:0000256" key="9">
    <source>
        <dbReference type="ARBA" id="ARBA00022984"/>
    </source>
</evidence>
<dbReference type="InterPro" id="IPR012338">
    <property type="entry name" value="Beta-lactam/transpept-like"/>
</dbReference>
<evidence type="ECO:0000256" key="14">
    <source>
        <dbReference type="SAM" id="MobiDB-lite"/>
    </source>
</evidence>
<feature type="compositionally biased region" description="Low complexity" evidence="14">
    <location>
        <begin position="13"/>
        <end position="22"/>
    </location>
</feature>
<dbReference type="InterPro" id="IPR050396">
    <property type="entry name" value="Glycosyltr_51/Transpeptidase"/>
</dbReference>
<dbReference type="EMBL" id="FUKQ01000010">
    <property type="protein sequence ID" value="SJN20440.1"/>
    <property type="molecule type" value="Genomic_DNA"/>
</dbReference>
<evidence type="ECO:0000256" key="12">
    <source>
        <dbReference type="ARBA" id="ARBA00034000"/>
    </source>
</evidence>